<sequence>MATQSFLSIPSLKFRAKPFQCQPCYFRRRPEVYLPHQTSSIRTTSIKASLADHNEPIEFKMQIVVTKEKHEEEEEAMPNAVQEFTWRKALHTLLDGLQLLVKWLLFLNFFVTFFATIYLFSVNRELVIPVGLFGGCVVAHFMKEISLEWFHRSEENALKWIRLGLCGFFVLVKFISTSLPEEPKHFFYSVGIGGLLQLLWYWRNFLKDAKKRQQETNTTYSFQFSTDM</sequence>
<gene>
    <name evidence="1" type="ORF">MILVUS5_LOCUS38350</name>
</gene>
<proteinExistence type="predicted"/>
<name>A0ACB0M3R8_TRIPR</name>
<dbReference type="Proteomes" id="UP001177021">
    <property type="component" value="Unassembled WGS sequence"/>
</dbReference>
<dbReference type="EMBL" id="CASHSV030000716">
    <property type="protein sequence ID" value="CAJ2675290.1"/>
    <property type="molecule type" value="Genomic_DNA"/>
</dbReference>
<evidence type="ECO:0000313" key="1">
    <source>
        <dbReference type="EMBL" id="CAJ2675290.1"/>
    </source>
</evidence>
<accession>A0ACB0M3R8</accession>
<protein>
    <submittedName>
        <fullName evidence="1">Uncharacterized protein</fullName>
    </submittedName>
</protein>
<reference evidence="1" key="1">
    <citation type="submission" date="2023-10" db="EMBL/GenBank/DDBJ databases">
        <authorList>
            <person name="Rodriguez Cubillos JULIANA M."/>
            <person name="De Vega J."/>
        </authorList>
    </citation>
    <scope>NUCLEOTIDE SEQUENCE</scope>
</reference>
<comment type="caution">
    <text evidence="1">The sequence shown here is derived from an EMBL/GenBank/DDBJ whole genome shotgun (WGS) entry which is preliminary data.</text>
</comment>
<organism evidence="1 2">
    <name type="scientific">Trifolium pratense</name>
    <name type="common">Red clover</name>
    <dbReference type="NCBI Taxonomy" id="57577"/>
    <lineage>
        <taxon>Eukaryota</taxon>
        <taxon>Viridiplantae</taxon>
        <taxon>Streptophyta</taxon>
        <taxon>Embryophyta</taxon>
        <taxon>Tracheophyta</taxon>
        <taxon>Spermatophyta</taxon>
        <taxon>Magnoliopsida</taxon>
        <taxon>eudicotyledons</taxon>
        <taxon>Gunneridae</taxon>
        <taxon>Pentapetalae</taxon>
        <taxon>rosids</taxon>
        <taxon>fabids</taxon>
        <taxon>Fabales</taxon>
        <taxon>Fabaceae</taxon>
        <taxon>Papilionoideae</taxon>
        <taxon>50 kb inversion clade</taxon>
        <taxon>NPAAA clade</taxon>
        <taxon>Hologalegina</taxon>
        <taxon>IRL clade</taxon>
        <taxon>Trifolieae</taxon>
        <taxon>Trifolium</taxon>
    </lineage>
</organism>
<keyword evidence="2" id="KW-1185">Reference proteome</keyword>
<evidence type="ECO:0000313" key="2">
    <source>
        <dbReference type="Proteomes" id="UP001177021"/>
    </source>
</evidence>